<dbReference type="GO" id="GO:0005737">
    <property type="term" value="C:cytoplasm"/>
    <property type="evidence" value="ECO:0007669"/>
    <property type="project" value="TreeGrafter"/>
</dbReference>
<dbReference type="FunFam" id="3.30.160.60:FF:000340">
    <property type="entry name" value="zinc finger protein 473 isoform X1"/>
    <property type="match status" value="1"/>
</dbReference>
<dbReference type="GO" id="GO:0008270">
    <property type="term" value="F:zinc ion binding"/>
    <property type="evidence" value="ECO:0007669"/>
    <property type="project" value="UniProtKB-KW"/>
</dbReference>
<dbReference type="PANTHER" id="PTHR47428">
    <property type="entry name" value="REGULATORY PROTEIN MIG1-RELATED"/>
    <property type="match status" value="1"/>
</dbReference>
<dbReference type="FunFam" id="3.30.160.60:FF:000072">
    <property type="entry name" value="zinc finger protein 143 isoform X1"/>
    <property type="match status" value="1"/>
</dbReference>
<keyword evidence="15" id="KW-1185">Reference proteome</keyword>
<dbReference type="Proteomes" id="UP000243052">
    <property type="component" value="Chromosome vii"/>
</dbReference>
<dbReference type="EMBL" id="CP014247">
    <property type="protein sequence ID" value="AMD22445.1"/>
    <property type="molecule type" value="Genomic_DNA"/>
</dbReference>
<dbReference type="STRING" id="45286.A0A0X8HW13"/>
<feature type="domain" description="C2H2-type" evidence="13">
    <location>
        <begin position="58"/>
        <end position="87"/>
    </location>
</feature>
<feature type="region of interest" description="Disordered" evidence="12">
    <location>
        <begin position="71"/>
        <end position="103"/>
    </location>
</feature>
<evidence type="ECO:0000256" key="12">
    <source>
        <dbReference type="SAM" id="MobiDB-lite"/>
    </source>
</evidence>
<keyword evidence="2" id="KW-0479">Metal-binding</keyword>
<dbReference type="OrthoDB" id="654211at2759"/>
<dbReference type="PANTHER" id="PTHR47428:SF1">
    <property type="entry name" value="REGULATORY PROTEIN MIG1-RELATED"/>
    <property type="match status" value="1"/>
</dbReference>
<evidence type="ECO:0000259" key="13">
    <source>
        <dbReference type="PROSITE" id="PS50157"/>
    </source>
</evidence>
<accession>A0A0X8HW13</accession>
<evidence type="ECO:0000256" key="5">
    <source>
        <dbReference type="ARBA" id="ARBA00022833"/>
    </source>
</evidence>
<dbReference type="AlphaFoldDB" id="A0A0X8HW13"/>
<evidence type="ECO:0000256" key="8">
    <source>
        <dbReference type="ARBA" id="ARBA00023242"/>
    </source>
</evidence>
<evidence type="ECO:0000256" key="2">
    <source>
        <dbReference type="ARBA" id="ARBA00022723"/>
    </source>
</evidence>
<proteinExistence type="inferred from homology"/>
<dbReference type="PROSITE" id="PS00028">
    <property type="entry name" value="ZINC_FINGER_C2H2_1"/>
    <property type="match status" value="2"/>
</dbReference>
<dbReference type="GO" id="GO:0000978">
    <property type="term" value="F:RNA polymerase II cis-regulatory region sequence-specific DNA binding"/>
    <property type="evidence" value="ECO:0007669"/>
    <property type="project" value="TreeGrafter"/>
</dbReference>
<dbReference type="InterPro" id="IPR013087">
    <property type="entry name" value="Znf_C2H2_type"/>
</dbReference>
<dbReference type="PROSITE" id="PS50157">
    <property type="entry name" value="ZINC_FINGER_C2H2_2"/>
    <property type="match status" value="2"/>
</dbReference>
<feature type="domain" description="C2H2-type" evidence="13">
    <location>
        <begin position="30"/>
        <end position="57"/>
    </location>
</feature>
<keyword evidence="4 11" id="KW-0863">Zinc-finger</keyword>
<dbReference type="GeneID" id="28725797"/>
<evidence type="ECO:0000256" key="4">
    <source>
        <dbReference type="ARBA" id="ARBA00022771"/>
    </source>
</evidence>
<evidence type="ECO:0000256" key="3">
    <source>
        <dbReference type="ARBA" id="ARBA00022737"/>
    </source>
</evidence>
<organism evidence="14 15">
    <name type="scientific">Eremothecium sinecaudum</name>
    <dbReference type="NCBI Taxonomy" id="45286"/>
    <lineage>
        <taxon>Eukaryota</taxon>
        <taxon>Fungi</taxon>
        <taxon>Dikarya</taxon>
        <taxon>Ascomycota</taxon>
        <taxon>Saccharomycotina</taxon>
        <taxon>Saccharomycetes</taxon>
        <taxon>Saccharomycetales</taxon>
        <taxon>Saccharomycetaceae</taxon>
        <taxon>Eremothecium</taxon>
    </lineage>
</organism>
<evidence type="ECO:0000256" key="6">
    <source>
        <dbReference type="ARBA" id="ARBA00023015"/>
    </source>
</evidence>
<sequence length="151" mass="17576">MQLKNSFNIKRHPMCPRKTNFPIDNDQRPFKCETCYKGFYRMEHKKRHLRTHTGEKPHKCTAEGCSRRFSRTDELKRHMKTHKDNGTKPTVTIAALKPPKPDNKIQITSYAPQSDCRPVRRANLSLALLLNSDEEDGGGVVSDQRRQHKQH</sequence>
<evidence type="ECO:0000256" key="10">
    <source>
        <dbReference type="ARBA" id="ARBA00039490"/>
    </source>
</evidence>
<dbReference type="InterPro" id="IPR051007">
    <property type="entry name" value="creA/MIG_C2H2-ZnF"/>
</dbReference>
<dbReference type="GO" id="GO:0000433">
    <property type="term" value="P:carbon catabolite repression of transcription from RNA polymerase II promoter by glucose"/>
    <property type="evidence" value="ECO:0007669"/>
    <property type="project" value="TreeGrafter"/>
</dbReference>
<dbReference type="GO" id="GO:0000981">
    <property type="term" value="F:DNA-binding transcription factor activity, RNA polymerase II-specific"/>
    <property type="evidence" value="ECO:0007669"/>
    <property type="project" value="UniProtKB-ARBA"/>
</dbReference>
<keyword evidence="8" id="KW-0539">Nucleus</keyword>
<keyword evidence="3" id="KW-0677">Repeat</keyword>
<reference evidence="14 15" key="1">
    <citation type="submission" date="2016-01" db="EMBL/GenBank/DDBJ databases">
        <title>Genome sequence of the yeast Holleya sinecauda.</title>
        <authorList>
            <person name="Dietrich F.S."/>
        </authorList>
    </citation>
    <scope>NUCLEOTIDE SEQUENCE [LARGE SCALE GENOMIC DNA]</scope>
    <source>
        <strain evidence="14 15">ATCC 58844</strain>
    </source>
</reference>
<comment type="similarity">
    <text evidence="9">Belongs to the pacC/RIM101 family.</text>
</comment>
<dbReference type="GO" id="GO:0005634">
    <property type="term" value="C:nucleus"/>
    <property type="evidence" value="ECO:0007669"/>
    <property type="project" value="UniProtKB-SubCell"/>
</dbReference>
<feature type="compositionally biased region" description="Basic and acidic residues" evidence="12">
    <location>
        <begin position="71"/>
        <end position="86"/>
    </location>
</feature>
<protein>
    <recommendedName>
        <fullName evidence="10">pH-response transcription factor pacC/RIM101</fullName>
    </recommendedName>
</protein>
<keyword evidence="5" id="KW-0862">Zinc</keyword>
<keyword evidence="7" id="KW-0804">Transcription</keyword>
<keyword evidence="6" id="KW-0805">Transcription regulation</keyword>
<dbReference type="Gene3D" id="3.30.160.60">
    <property type="entry name" value="Classic Zinc Finger"/>
    <property type="match status" value="2"/>
</dbReference>
<evidence type="ECO:0000313" key="14">
    <source>
        <dbReference type="EMBL" id="AMD22445.1"/>
    </source>
</evidence>
<dbReference type="SMART" id="SM00355">
    <property type="entry name" value="ZnF_C2H2"/>
    <property type="match status" value="2"/>
</dbReference>
<dbReference type="RefSeq" id="XP_017989441.1">
    <property type="nucleotide sequence ID" value="XM_018133952.1"/>
</dbReference>
<evidence type="ECO:0000313" key="15">
    <source>
        <dbReference type="Proteomes" id="UP000243052"/>
    </source>
</evidence>
<name>A0A0X8HW13_9SACH</name>
<comment type="subcellular location">
    <subcellularLocation>
        <location evidence="1">Nucleus</location>
    </subcellularLocation>
</comment>
<evidence type="ECO:0000256" key="9">
    <source>
        <dbReference type="ARBA" id="ARBA00038089"/>
    </source>
</evidence>
<evidence type="ECO:0000256" key="11">
    <source>
        <dbReference type="PROSITE-ProRule" id="PRU00042"/>
    </source>
</evidence>
<evidence type="ECO:0000256" key="1">
    <source>
        <dbReference type="ARBA" id="ARBA00004123"/>
    </source>
</evidence>
<dbReference type="SUPFAM" id="SSF57667">
    <property type="entry name" value="beta-beta-alpha zinc fingers"/>
    <property type="match status" value="1"/>
</dbReference>
<gene>
    <name evidence="14" type="ORF">AW171_hschr74482</name>
</gene>
<dbReference type="InterPro" id="IPR036236">
    <property type="entry name" value="Znf_C2H2_sf"/>
</dbReference>
<evidence type="ECO:0000256" key="7">
    <source>
        <dbReference type="ARBA" id="ARBA00023163"/>
    </source>
</evidence>